<keyword evidence="2" id="KW-1185">Reference proteome</keyword>
<protein>
    <submittedName>
        <fullName evidence="1">Uncharacterized protein</fullName>
    </submittedName>
</protein>
<dbReference type="AlphaFoldDB" id="A0A918XDI7"/>
<reference evidence="1" key="2">
    <citation type="submission" date="2020-09" db="EMBL/GenBank/DDBJ databases">
        <authorList>
            <person name="Sun Q."/>
            <person name="Kim S."/>
        </authorList>
    </citation>
    <scope>NUCLEOTIDE SEQUENCE</scope>
    <source>
        <strain evidence="1">KCTC 23430</strain>
    </source>
</reference>
<gene>
    <name evidence="1" type="ORF">GCM10007053_05190</name>
</gene>
<comment type="caution">
    <text evidence="1">The sequence shown here is derived from an EMBL/GenBank/DDBJ whole genome shotgun (WGS) entry which is preliminary data.</text>
</comment>
<sequence>MTVFAVPQGFKPRVFQRFGQQARRRIIGGVHRTEAQVHGVFPYYRLQQRYRAGTQATSGPPEPVVTGLVW</sequence>
<proteinExistence type="predicted"/>
<evidence type="ECO:0000313" key="2">
    <source>
        <dbReference type="Proteomes" id="UP000644693"/>
    </source>
</evidence>
<name>A0A918XDI7_9GAMM</name>
<organism evidence="1 2">
    <name type="scientific">Parahalioglobus pacificus</name>
    <dbReference type="NCBI Taxonomy" id="930806"/>
    <lineage>
        <taxon>Bacteria</taxon>
        <taxon>Pseudomonadati</taxon>
        <taxon>Pseudomonadota</taxon>
        <taxon>Gammaproteobacteria</taxon>
        <taxon>Cellvibrionales</taxon>
        <taxon>Halieaceae</taxon>
        <taxon>Parahalioglobus</taxon>
    </lineage>
</organism>
<accession>A0A918XDI7</accession>
<evidence type="ECO:0000313" key="1">
    <source>
        <dbReference type="EMBL" id="GHD27217.1"/>
    </source>
</evidence>
<dbReference type="EMBL" id="BMYM01000001">
    <property type="protein sequence ID" value="GHD27217.1"/>
    <property type="molecule type" value="Genomic_DNA"/>
</dbReference>
<reference evidence="1" key="1">
    <citation type="journal article" date="2014" name="Int. J. Syst. Evol. Microbiol.">
        <title>Complete genome sequence of Corynebacterium casei LMG S-19264T (=DSM 44701T), isolated from a smear-ripened cheese.</title>
        <authorList>
            <consortium name="US DOE Joint Genome Institute (JGI-PGF)"/>
            <person name="Walter F."/>
            <person name="Albersmeier A."/>
            <person name="Kalinowski J."/>
            <person name="Ruckert C."/>
        </authorList>
    </citation>
    <scope>NUCLEOTIDE SEQUENCE</scope>
    <source>
        <strain evidence="1">KCTC 23430</strain>
    </source>
</reference>
<dbReference type="Proteomes" id="UP000644693">
    <property type="component" value="Unassembled WGS sequence"/>
</dbReference>